<name>A0ABQ3PR70_9ACTN</name>
<evidence type="ECO:0000313" key="1">
    <source>
        <dbReference type="EMBL" id="GHI27520.1"/>
    </source>
</evidence>
<gene>
    <name evidence="1" type="ORF">Shyd_88910</name>
</gene>
<organism evidence="1 2">
    <name type="scientific">Streptomyces hydrogenans</name>
    <dbReference type="NCBI Taxonomy" id="1873719"/>
    <lineage>
        <taxon>Bacteria</taxon>
        <taxon>Bacillati</taxon>
        <taxon>Actinomycetota</taxon>
        <taxon>Actinomycetes</taxon>
        <taxon>Kitasatosporales</taxon>
        <taxon>Streptomycetaceae</taxon>
        <taxon>Streptomyces</taxon>
    </lineage>
</organism>
<sequence>MNGSPDLWARWGSFGAYDARGMKGGEALILELNRIVHSSGIASPVTSRRGLTARLRYLDSGAGRAALKEQGVTPRTIRAWMSNKGKTAPTSASREKIDAAYWHRRRDNLIRSGWLTRHLDNEGRGSSMEIYPVDTARTAPEHVRPGISQRTVTVRYIWGDLVDAWARKDAVTVDEIWDDVITDLDSDYNAYAYVSAVGISA</sequence>
<dbReference type="RefSeq" id="WP_190223923.1">
    <property type="nucleotide sequence ID" value="NZ_BNBS01000044.1"/>
</dbReference>
<comment type="caution">
    <text evidence="1">The sequence shown here is derived from an EMBL/GenBank/DDBJ whole genome shotgun (WGS) entry which is preliminary data.</text>
</comment>
<evidence type="ECO:0008006" key="3">
    <source>
        <dbReference type="Google" id="ProtNLM"/>
    </source>
</evidence>
<dbReference type="Proteomes" id="UP001052739">
    <property type="component" value="Unassembled WGS sequence"/>
</dbReference>
<keyword evidence="2" id="KW-1185">Reference proteome</keyword>
<proteinExistence type="predicted"/>
<dbReference type="EMBL" id="BNDW01000117">
    <property type="protein sequence ID" value="GHI27520.1"/>
    <property type="molecule type" value="Genomic_DNA"/>
</dbReference>
<protein>
    <recommendedName>
        <fullName evidence="3">Transcriptional regulator</fullName>
    </recommendedName>
</protein>
<evidence type="ECO:0000313" key="2">
    <source>
        <dbReference type="Proteomes" id="UP001052739"/>
    </source>
</evidence>
<accession>A0ABQ3PR70</accession>
<reference evidence="1" key="1">
    <citation type="submission" date="2024-05" db="EMBL/GenBank/DDBJ databases">
        <title>Whole genome shotgun sequence of Streptomyces hydrogenans NBRC 13475.</title>
        <authorList>
            <person name="Komaki H."/>
            <person name="Tamura T."/>
        </authorList>
    </citation>
    <scope>NUCLEOTIDE SEQUENCE</scope>
    <source>
        <strain evidence="1">NBRC 13475</strain>
    </source>
</reference>